<dbReference type="Proteomes" id="UP000053724">
    <property type="component" value="Unassembled WGS sequence"/>
</dbReference>
<gene>
    <name evidence="9" type="ORF">AAY55_09115</name>
</gene>
<evidence type="ECO:0000256" key="6">
    <source>
        <dbReference type="ARBA" id="ARBA00022932"/>
    </source>
</evidence>
<dbReference type="GO" id="GO:0008408">
    <property type="term" value="F:3'-5' exonuclease activity"/>
    <property type="evidence" value="ECO:0007669"/>
    <property type="project" value="InterPro"/>
</dbReference>
<evidence type="ECO:0000256" key="4">
    <source>
        <dbReference type="ARBA" id="ARBA00022695"/>
    </source>
</evidence>
<dbReference type="Pfam" id="PF13177">
    <property type="entry name" value="DNA_pol3_delta2"/>
    <property type="match status" value="1"/>
</dbReference>
<dbReference type="InterPro" id="IPR027417">
    <property type="entry name" value="P-loop_NTPase"/>
</dbReference>
<organism evidence="9 10">
    <name type="scientific">Vibrio metoecus</name>
    <dbReference type="NCBI Taxonomy" id="1481663"/>
    <lineage>
        <taxon>Bacteria</taxon>
        <taxon>Pseudomonadati</taxon>
        <taxon>Pseudomonadota</taxon>
        <taxon>Gammaproteobacteria</taxon>
        <taxon>Vibrionales</taxon>
        <taxon>Vibrionaceae</taxon>
        <taxon>Vibrio</taxon>
    </lineage>
</organism>
<keyword evidence="6" id="KW-0239">DNA-directed DNA polymerase</keyword>
<evidence type="ECO:0000256" key="5">
    <source>
        <dbReference type="ARBA" id="ARBA00022705"/>
    </source>
</evidence>
<comment type="caution">
    <text evidence="9">The sequence shown here is derived from an EMBL/GenBank/DDBJ whole genome shotgun (WGS) entry which is preliminary data.</text>
</comment>
<evidence type="ECO:0000259" key="8">
    <source>
        <dbReference type="Pfam" id="PF09115"/>
    </source>
</evidence>
<proteinExistence type="predicted"/>
<keyword evidence="4 9" id="KW-0548">Nucleotidyltransferase</keyword>
<dbReference type="Gene3D" id="1.20.272.10">
    <property type="match status" value="1"/>
</dbReference>
<dbReference type="Gene3D" id="3.40.50.300">
    <property type="entry name" value="P-loop containing nucleotide triphosphate hydrolases"/>
    <property type="match status" value="1"/>
</dbReference>
<dbReference type="PANTHER" id="PTHR11669:SF8">
    <property type="entry name" value="DNA POLYMERASE III SUBUNIT DELTA"/>
    <property type="match status" value="1"/>
</dbReference>
<dbReference type="FunFam" id="3.40.50.300:FF:001991">
    <property type="entry name" value="DNA polymerase III, delta prime subunit"/>
    <property type="match status" value="1"/>
</dbReference>
<keyword evidence="3 9" id="KW-0808">Transferase</keyword>
<evidence type="ECO:0000256" key="7">
    <source>
        <dbReference type="ARBA" id="ARBA00049244"/>
    </source>
</evidence>
<reference evidence="9 10" key="1">
    <citation type="journal article" date="2015" name="Genome Biol. Evol.">
        <title>The Dynamics of Genetic Interactions between Vibrio metoecus and Vibrio cholerae, Two Close Relatives Co-Occurring in the Environment.</title>
        <authorList>
            <person name="Orata F.D."/>
            <person name="Kirchberger P.C."/>
            <person name="Meheust R."/>
            <person name="Barlow E.J."/>
            <person name="Tarr C.L."/>
            <person name="Boucher Y."/>
        </authorList>
    </citation>
    <scope>NUCLEOTIDE SEQUENCE [LARGE SCALE GENOMIC DNA]</scope>
    <source>
        <strain evidence="9 10">08-2459</strain>
    </source>
</reference>
<accession>A0A0Q0JQM2</accession>
<protein>
    <recommendedName>
        <fullName evidence="2">DNA polymerase III subunit delta'</fullName>
        <ecNumber evidence="1">2.7.7.7</ecNumber>
    </recommendedName>
</protein>
<dbReference type="PATRIC" id="fig|1481663.8.peg.5136"/>
<dbReference type="NCBIfam" id="NF004759">
    <property type="entry name" value="PRK06090.1"/>
    <property type="match status" value="1"/>
</dbReference>
<dbReference type="GO" id="GO:0003887">
    <property type="term" value="F:DNA-directed DNA polymerase activity"/>
    <property type="evidence" value="ECO:0007669"/>
    <property type="project" value="UniProtKB-KW"/>
</dbReference>
<evidence type="ECO:0000256" key="2">
    <source>
        <dbReference type="ARBA" id="ARBA00014363"/>
    </source>
</evidence>
<evidence type="ECO:0000313" key="9">
    <source>
        <dbReference type="EMBL" id="KQA23625.1"/>
    </source>
</evidence>
<dbReference type="GO" id="GO:0003677">
    <property type="term" value="F:DNA binding"/>
    <property type="evidence" value="ECO:0007669"/>
    <property type="project" value="InterPro"/>
</dbReference>
<feature type="domain" description="DNA polymerase III delta subunit C-terminal" evidence="8">
    <location>
        <begin position="213"/>
        <end position="317"/>
    </location>
</feature>
<evidence type="ECO:0000256" key="3">
    <source>
        <dbReference type="ARBA" id="ARBA00022679"/>
    </source>
</evidence>
<dbReference type="InterPro" id="IPR050238">
    <property type="entry name" value="DNA_Rep/Repair_Clamp_Loader"/>
</dbReference>
<sequence length="324" mass="35990">MTSMSALYPWLVPVWQPWQARLMAEKLSAATLIQAPEGSGVENLVDYMARTLMCTSRQNEPCGFCHSCGLMQAGHHPDFHVIAPEKVGKSITVDQIRHINRIAQESSQLSGYRLIVINPADAMNESAANALLKTLEEPAADCVFILVTAHVHHLLPTIVSRCQKLMVTAPSTQLVLAWLQEQGITAPAYALHLCADSPLKARAFMLEGGVEKYREIELQLVAAVAGDMSAQLKCISLIDADLMNHLDWIWCVLTDAQKIQFGVQEAYFTPASALLANRFHYHKLYAQTAALEALKEQLSQFTGLNSELLLLQWFNQFITEETCL</sequence>
<dbReference type="AlphaFoldDB" id="A0A0Q0JQM2"/>
<comment type="catalytic activity">
    <reaction evidence="7">
        <text>DNA(n) + a 2'-deoxyribonucleoside 5'-triphosphate = DNA(n+1) + diphosphate</text>
        <dbReference type="Rhea" id="RHEA:22508"/>
        <dbReference type="Rhea" id="RHEA-COMP:17339"/>
        <dbReference type="Rhea" id="RHEA-COMP:17340"/>
        <dbReference type="ChEBI" id="CHEBI:33019"/>
        <dbReference type="ChEBI" id="CHEBI:61560"/>
        <dbReference type="ChEBI" id="CHEBI:173112"/>
        <dbReference type="EC" id="2.7.7.7"/>
    </reaction>
</comment>
<dbReference type="InterPro" id="IPR008921">
    <property type="entry name" value="DNA_pol3_clamp-load_cplx_C"/>
</dbReference>
<dbReference type="PANTHER" id="PTHR11669">
    <property type="entry name" value="REPLICATION FACTOR C / DNA POLYMERASE III GAMMA-TAU SUBUNIT"/>
    <property type="match status" value="1"/>
</dbReference>
<dbReference type="EC" id="2.7.7.7" evidence="1"/>
<evidence type="ECO:0000256" key="1">
    <source>
        <dbReference type="ARBA" id="ARBA00012417"/>
    </source>
</evidence>
<dbReference type="GO" id="GO:0006261">
    <property type="term" value="P:DNA-templated DNA replication"/>
    <property type="evidence" value="ECO:0007669"/>
    <property type="project" value="TreeGrafter"/>
</dbReference>
<dbReference type="InterPro" id="IPR015199">
    <property type="entry name" value="DNA_pol_III_delta_C"/>
</dbReference>
<evidence type="ECO:0000313" key="10">
    <source>
        <dbReference type="Proteomes" id="UP000053724"/>
    </source>
</evidence>
<name>A0A0Q0JQM2_VIBMT</name>
<dbReference type="Pfam" id="PF09115">
    <property type="entry name" value="DNApol3-delta_C"/>
    <property type="match status" value="1"/>
</dbReference>
<dbReference type="NCBIfam" id="TIGR00678">
    <property type="entry name" value="holB"/>
    <property type="match status" value="1"/>
</dbReference>
<dbReference type="SUPFAM" id="SSF52540">
    <property type="entry name" value="P-loop containing nucleoside triphosphate hydrolases"/>
    <property type="match status" value="1"/>
</dbReference>
<dbReference type="GO" id="GO:0009360">
    <property type="term" value="C:DNA polymerase III complex"/>
    <property type="evidence" value="ECO:0007669"/>
    <property type="project" value="InterPro"/>
</dbReference>
<dbReference type="InterPro" id="IPR004622">
    <property type="entry name" value="DNA_pol_HolB"/>
</dbReference>
<keyword evidence="5" id="KW-0235">DNA replication</keyword>
<dbReference type="SUPFAM" id="SSF48019">
    <property type="entry name" value="post-AAA+ oligomerization domain-like"/>
    <property type="match status" value="1"/>
</dbReference>
<dbReference type="EMBL" id="LCUF01000009">
    <property type="protein sequence ID" value="KQA23625.1"/>
    <property type="molecule type" value="Genomic_DNA"/>
</dbReference>